<evidence type="ECO:0008006" key="3">
    <source>
        <dbReference type="Google" id="ProtNLM"/>
    </source>
</evidence>
<protein>
    <recommendedName>
        <fullName evidence="3">Secreted protein</fullName>
    </recommendedName>
</protein>
<evidence type="ECO:0000313" key="2">
    <source>
        <dbReference type="Proteomes" id="UP000823674"/>
    </source>
</evidence>
<dbReference type="EMBL" id="JADBGQ010000003">
    <property type="protein sequence ID" value="KAG5403593.1"/>
    <property type="molecule type" value="Genomic_DNA"/>
</dbReference>
<reference evidence="1 2" key="1">
    <citation type="submission" date="2021-03" db="EMBL/GenBank/DDBJ databases">
        <authorList>
            <person name="King G.J."/>
            <person name="Bancroft I."/>
            <person name="Baten A."/>
            <person name="Bloomfield J."/>
            <person name="Borpatragohain P."/>
            <person name="He Z."/>
            <person name="Irish N."/>
            <person name="Irwin J."/>
            <person name="Liu K."/>
            <person name="Mauleon R.P."/>
            <person name="Moore J."/>
            <person name="Morris R."/>
            <person name="Ostergaard L."/>
            <person name="Wang B."/>
            <person name="Wells R."/>
        </authorList>
    </citation>
    <scope>NUCLEOTIDE SEQUENCE [LARGE SCALE GENOMIC DNA]</scope>
    <source>
        <strain evidence="1">R-o-18</strain>
        <tissue evidence="1">Leaf</tissue>
    </source>
</reference>
<dbReference type="Proteomes" id="UP000823674">
    <property type="component" value="Chromosome A03"/>
</dbReference>
<name>A0ABQ7MY24_BRACM</name>
<accession>A0ABQ7MY24</accession>
<evidence type="ECO:0000313" key="1">
    <source>
        <dbReference type="EMBL" id="KAG5403593.1"/>
    </source>
</evidence>
<gene>
    <name evidence="1" type="primary">A03p011960.1_BraROA</name>
    <name evidence="1" type="ORF">IGI04_009712</name>
</gene>
<keyword evidence="2" id="KW-1185">Reference proteome</keyword>
<proteinExistence type="predicted"/>
<sequence>MQQIGRTHFILATFGQIIAVLCDFYSVEHFPCKLKRKFQQSQQCDSTFTIVHCLDETVMFTLVLAE</sequence>
<organism evidence="1 2">
    <name type="scientific">Brassica rapa subsp. trilocularis</name>
    <dbReference type="NCBI Taxonomy" id="1813537"/>
    <lineage>
        <taxon>Eukaryota</taxon>
        <taxon>Viridiplantae</taxon>
        <taxon>Streptophyta</taxon>
        <taxon>Embryophyta</taxon>
        <taxon>Tracheophyta</taxon>
        <taxon>Spermatophyta</taxon>
        <taxon>Magnoliopsida</taxon>
        <taxon>eudicotyledons</taxon>
        <taxon>Gunneridae</taxon>
        <taxon>Pentapetalae</taxon>
        <taxon>rosids</taxon>
        <taxon>malvids</taxon>
        <taxon>Brassicales</taxon>
        <taxon>Brassicaceae</taxon>
        <taxon>Brassiceae</taxon>
        <taxon>Brassica</taxon>
    </lineage>
</organism>
<comment type="caution">
    <text evidence="1">The sequence shown here is derived from an EMBL/GenBank/DDBJ whole genome shotgun (WGS) entry which is preliminary data.</text>
</comment>